<dbReference type="AlphaFoldDB" id="A0A9P1IX79"/>
<reference evidence="2" key="1">
    <citation type="submission" date="2022-11" db="EMBL/GenBank/DDBJ databases">
        <authorList>
            <person name="Kikuchi T."/>
        </authorList>
    </citation>
    <scope>NUCLEOTIDE SEQUENCE</scope>
    <source>
        <strain evidence="2">PS1010</strain>
    </source>
</reference>
<feature type="signal peptide" evidence="1">
    <location>
        <begin position="1"/>
        <end position="22"/>
    </location>
</feature>
<comment type="caution">
    <text evidence="2">The sequence shown here is derived from an EMBL/GenBank/DDBJ whole genome shotgun (WGS) entry which is preliminary data.</text>
</comment>
<keyword evidence="3" id="KW-1185">Reference proteome</keyword>
<sequence length="135" mass="15462">MSMFSNSIHFLLLLGFVSSTVALTCYENHPVTDEIIEVTSDDYTYCSLVPKNDGPGRVFGVGPEIDSVQAYDATFKSSVKNYSVLTVCLYEKYDYHFMRSIKTSEYMFRCVCNFNLCNTPTNFPQFLQKQKQHSL</sequence>
<evidence type="ECO:0000313" key="3">
    <source>
        <dbReference type="Proteomes" id="UP001152747"/>
    </source>
</evidence>
<dbReference type="EMBL" id="CANHGI010000005">
    <property type="protein sequence ID" value="CAI5452689.1"/>
    <property type="molecule type" value="Genomic_DNA"/>
</dbReference>
<evidence type="ECO:0000313" key="2">
    <source>
        <dbReference type="EMBL" id="CAI5452689.1"/>
    </source>
</evidence>
<evidence type="ECO:0000256" key="1">
    <source>
        <dbReference type="SAM" id="SignalP"/>
    </source>
</evidence>
<organism evidence="2 3">
    <name type="scientific">Caenorhabditis angaria</name>
    <dbReference type="NCBI Taxonomy" id="860376"/>
    <lineage>
        <taxon>Eukaryota</taxon>
        <taxon>Metazoa</taxon>
        <taxon>Ecdysozoa</taxon>
        <taxon>Nematoda</taxon>
        <taxon>Chromadorea</taxon>
        <taxon>Rhabditida</taxon>
        <taxon>Rhabditina</taxon>
        <taxon>Rhabditomorpha</taxon>
        <taxon>Rhabditoidea</taxon>
        <taxon>Rhabditidae</taxon>
        <taxon>Peloderinae</taxon>
        <taxon>Caenorhabditis</taxon>
    </lineage>
</organism>
<dbReference type="Proteomes" id="UP001152747">
    <property type="component" value="Unassembled WGS sequence"/>
</dbReference>
<dbReference type="OrthoDB" id="5840767at2759"/>
<protein>
    <submittedName>
        <fullName evidence="2">Uncharacterized protein</fullName>
    </submittedName>
</protein>
<keyword evidence="1" id="KW-0732">Signal</keyword>
<gene>
    <name evidence="2" type="ORF">CAMP_LOCUS15326</name>
</gene>
<dbReference type="InterPro" id="IPR035291">
    <property type="entry name" value="DUF5354"/>
</dbReference>
<proteinExistence type="predicted"/>
<name>A0A9P1IX79_9PELO</name>
<feature type="chain" id="PRO_5040288542" evidence="1">
    <location>
        <begin position="23"/>
        <end position="135"/>
    </location>
</feature>
<dbReference type="Pfam" id="PF17305">
    <property type="entry name" value="DUF5354"/>
    <property type="match status" value="1"/>
</dbReference>
<accession>A0A9P1IX79</accession>